<accession>A0ABV6V7L6</accession>
<evidence type="ECO:0000313" key="2">
    <source>
        <dbReference type="Proteomes" id="UP001592582"/>
    </source>
</evidence>
<name>A0ABV6V7L6_9ACTN</name>
<dbReference type="InterPro" id="IPR042099">
    <property type="entry name" value="ANL_N_sf"/>
</dbReference>
<dbReference type="PROSITE" id="PS00455">
    <property type="entry name" value="AMP_BINDING"/>
    <property type="match status" value="1"/>
</dbReference>
<dbReference type="Pfam" id="PF00501">
    <property type="entry name" value="AMP-binding"/>
    <property type="match status" value="1"/>
</dbReference>
<dbReference type="Proteomes" id="UP001592582">
    <property type="component" value="Unassembled WGS sequence"/>
</dbReference>
<proteinExistence type="predicted"/>
<keyword evidence="2" id="KW-1185">Reference proteome</keyword>
<dbReference type="Pfam" id="PF13193">
    <property type="entry name" value="AMP-binding_C"/>
    <property type="match status" value="1"/>
</dbReference>
<dbReference type="PANTHER" id="PTHR24096">
    <property type="entry name" value="LONG-CHAIN-FATTY-ACID--COA LIGASE"/>
    <property type="match status" value="1"/>
</dbReference>
<evidence type="ECO:0000313" key="1">
    <source>
        <dbReference type="EMBL" id="MFC1409724.1"/>
    </source>
</evidence>
<dbReference type="SUPFAM" id="SSF56801">
    <property type="entry name" value="Acetyl-CoA synthetase-like"/>
    <property type="match status" value="1"/>
</dbReference>
<dbReference type="EMBL" id="JBHEZX010000004">
    <property type="protein sequence ID" value="MFC1409724.1"/>
    <property type="molecule type" value="Genomic_DNA"/>
</dbReference>
<dbReference type="InterPro" id="IPR020845">
    <property type="entry name" value="AMP-binding_CS"/>
</dbReference>
<organism evidence="1 2">
    <name type="scientific">Streptacidiphilus alkalitolerans</name>
    <dbReference type="NCBI Taxonomy" id="3342712"/>
    <lineage>
        <taxon>Bacteria</taxon>
        <taxon>Bacillati</taxon>
        <taxon>Actinomycetota</taxon>
        <taxon>Actinomycetes</taxon>
        <taxon>Kitasatosporales</taxon>
        <taxon>Streptomycetaceae</taxon>
        <taxon>Streptacidiphilus</taxon>
    </lineage>
</organism>
<dbReference type="InterPro" id="IPR025110">
    <property type="entry name" value="AMP-bd_C"/>
</dbReference>
<comment type="caution">
    <text evidence="1">The sequence shown here is derived from an EMBL/GenBank/DDBJ whole genome shotgun (WGS) entry which is preliminary data.</text>
</comment>
<gene>
    <name evidence="1" type="ORF">ACEZDG_10570</name>
</gene>
<protein>
    <submittedName>
        <fullName evidence="1">Class I adenylate-forming enzyme family protein</fullName>
    </submittedName>
</protein>
<reference evidence="1 2" key="1">
    <citation type="submission" date="2024-09" db="EMBL/GenBank/DDBJ databases">
        <authorList>
            <person name="Lee S.D."/>
        </authorList>
    </citation>
    <scope>NUCLEOTIDE SEQUENCE [LARGE SCALE GENOMIC DNA]</scope>
    <source>
        <strain evidence="1 2">N1-1</strain>
    </source>
</reference>
<dbReference type="InterPro" id="IPR045851">
    <property type="entry name" value="AMP-bd_C_sf"/>
</dbReference>
<dbReference type="Gene3D" id="3.40.50.12780">
    <property type="entry name" value="N-terminal domain of ligase-like"/>
    <property type="match status" value="1"/>
</dbReference>
<dbReference type="Gene3D" id="3.30.300.30">
    <property type="match status" value="1"/>
</dbReference>
<sequence>MKLLPPGMPATLDYPDCAVGDILAGTARRFPDRIAVRDGEESLTYAELYQQALRMARGLRERGVGPGEVVALHQPNSLRYTLTYYGVLLAGAVVSPLSPMLPAALLAEQVAEVRAVAAITHPAVAPLLAASGAELRFTAEVPATHAAPGASAVLEGNVPFAELISTAAAPEAPAARPAPGDLAHLCFTGGTTGRSKAVMITHRSVVANALQMGCWRAAALPRLDREGGLYLEQVPAAMDPSTVPLGGATLLAVAPMFHAMGLVTQNISTQSAATVVIAGRFEPARYLADLEYWRATNLSGSPALFHALLAAPGIHKADLSSVRQVSSGAAPLDSVTMSRLRELFPQAAISEGYGLTEATMGLTAHPPTPDAPAPIGSVGVPVYDTEVEIRDLVTREPLAQGEIGEVWARGPQLAQGYLNHPELTAEQFVDGWLRTSDLGRTDPNGWLFLVGRAKDMLIHNGYNVYPGPLEDLLHRHPAVAVAAVVGVPDPSAGENPVAHVVLRAGYDPSPELADELITHVASRVAPYQRVRSVHFRAELPVSAAGKVLKTELRRSLAAE</sequence>
<dbReference type="InterPro" id="IPR000873">
    <property type="entry name" value="AMP-dep_synth/lig_dom"/>
</dbReference>
<dbReference type="PANTHER" id="PTHR24096:SF149">
    <property type="entry name" value="AMP-BINDING DOMAIN-CONTAINING PROTEIN-RELATED"/>
    <property type="match status" value="1"/>
</dbReference>